<evidence type="ECO:0000256" key="4">
    <source>
        <dbReference type="ARBA" id="ARBA00022519"/>
    </source>
</evidence>
<dbReference type="PANTHER" id="PTHR30574:SF1">
    <property type="entry name" value="SULPHUR TRANSPORT DOMAIN-CONTAINING PROTEIN"/>
    <property type="match status" value="1"/>
</dbReference>
<feature type="transmembrane region" description="Helical" evidence="9">
    <location>
        <begin position="12"/>
        <end position="41"/>
    </location>
</feature>
<dbReference type="Proteomes" id="UP000193100">
    <property type="component" value="Chromosome"/>
</dbReference>
<evidence type="ECO:0000256" key="3">
    <source>
        <dbReference type="ARBA" id="ARBA00022475"/>
    </source>
</evidence>
<dbReference type="GO" id="GO:0005886">
    <property type="term" value="C:plasma membrane"/>
    <property type="evidence" value="ECO:0007669"/>
    <property type="project" value="UniProtKB-SubCell"/>
</dbReference>
<evidence type="ECO:0000256" key="1">
    <source>
        <dbReference type="ARBA" id="ARBA00004429"/>
    </source>
</evidence>
<feature type="transmembrane region" description="Helical" evidence="9">
    <location>
        <begin position="53"/>
        <end position="71"/>
    </location>
</feature>
<proteinExistence type="inferred from homology"/>
<evidence type="ECO:0000256" key="9">
    <source>
        <dbReference type="SAM" id="Phobius"/>
    </source>
</evidence>
<evidence type="ECO:0000256" key="8">
    <source>
        <dbReference type="ARBA" id="ARBA00035655"/>
    </source>
</evidence>
<evidence type="ECO:0000313" key="11">
    <source>
        <dbReference type="Proteomes" id="UP000193100"/>
    </source>
</evidence>
<dbReference type="PANTHER" id="PTHR30574">
    <property type="entry name" value="INNER MEMBRANE PROTEIN YEDE"/>
    <property type="match status" value="1"/>
</dbReference>
<dbReference type="EMBL" id="CP020931">
    <property type="protein sequence ID" value="ARM84219.1"/>
    <property type="molecule type" value="Genomic_DNA"/>
</dbReference>
<protein>
    <submittedName>
        <fullName evidence="10">Membrane protein</fullName>
    </submittedName>
</protein>
<organism evidence="10 11">
    <name type="scientific">Marinobacter salarius</name>
    <dbReference type="NCBI Taxonomy" id="1420917"/>
    <lineage>
        <taxon>Bacteria</taxon>
        <taxon>Pseudomonadati</taxon>
        <taxon>Pseudomonadota</taxon>
        <taxon>Gammaproteobacteria</taxon>
        <taxon>Pseudomonadales</taxon>
        <taxon>Marinobacteraceae</taxon>
        <taxon>Marinobacter</taxon>
    </lineage>
</organism>
<keyword evidence="2" id="KW-0813">Transport</keyword>
<reference evidence="10 11" key="1">
    <citation type="submission" date="2017-04" db="EMBL/GenBank/DDBJ databases">
        <title>Genome Sequence of Marinobacter salarius strain SMR5 Isolated from a culture of the Diatom Skeletonema marinoi.</title>
        <authorList>
            <person name="Topel M."/>
            <person name="Pinder M.I.M."/>
            <person name="Johansson O.N."/>
            <person name="Kourtchenko O."/>
            <person name="Godhe A."/>
            <person name="Clarke A.K."/>
        </authorList>
    </citation>
    <scope>NUCLEOTIDE SEQUENCE [LARGE SCALE GENOMIC DNA]</scope>
    <source>
        <strain evidence="10 11">SMR5</strain>
    </source>
</reference>
<evidence type="ECO:0000313" key="10">
    <source>
        <dbReference type="EMBL" id="ARM84219.1"/>
    </source>
</evidence>
<name>A0A1W6KA99_9GAMM</name>
<comment type="subcellular location">
    <subcellularLocation>
        <location evidence="1">Cell inner membrane</location>
        <topology evidence="1">Multi-pass membrane protein</topology>
    </subcellularLocation>
</comment>
<keyword evidence="4" id="KW-0997">Cell inner membrane</keyword>
<evidence type="ECO:0000256" key="5">
    <source>
        <dbReference type="ARBA" id="ARBA00022692"/>
    </source>
</evidence>
<accession>A0A1W6KA99</accession>
<dbReference type="AlphaFoldDB" id="A0A1W6KA99"/>
<keyword evidence="7 9" id="KW-0472">Membrane</keyword>
<feature type="transmembrane region" description="Helical" evidence="9">
    <location>
        <begin position="91"/>
        <end position="111"/>
    </location>
</feature>
<feature type="transmembrane region" description="Helical" evidence="9">
    <location>
        <begin position="123"/>
        <end position="145"/>
    </location>
</feature>
<dbReference type="STRING" id="1420917.AU15_08030"/>
<sequence>MNTMANLSGLAGGVLIGLSAVLLMATIGRIAGISGIVSGLLLERPTGDSAWRLAFLLGLVSGPLALVILKLDLGNVAAEPDAIIGAPAGDVGLMLLAGLLVGIGTGIGGGCTSGHGVCGLARLSHRSLIATLTFLLVAMATVYLVRHQIGGGV</sequence>
<evidence type="ECO:0000256" key="2">
    <source>
        <dbReference type="ARBA" id="ARBA00022448"/>
    </source>
</evidence>
<keyword evidence="3" id="KW-1003">Cell membrane</keyword>
<keyword evidence="5 9" id="KW-0812">Transmembrane</keyword>
<dbReference type="InterPro" id="IPR007272">
    <property type="entry name" value="Sulf_transp_TsuA/YedE"/>
</dbReference>
<gene>
    <name evidence="10" type="ORF">MARSALSMR5_02146</name>
</gene>
<comment type="similarity">
    <text evidence="8">Belongs to the TsuA/YedE (TC 9.B.102) family.</text>
</comment>
<keyword evidence="6 9" id="KW-1133">Transmembrane helix</keyword>
<evidence type="ECO:0000256" key="7">
    <source>
        <dbReference type="ARBA" id="ARBA00023136"/>
    </source>
</evidence>
<evidence type="ECO:0000256" key="6">
    <source>
        <dbReference type="ARBA" id="ARBA00022989"/>
    </source>
</evidence>